<keyword evidence="2" id="KW-0812">Transmembrane</keyword>
<dbReference type="Pfam" id="PF01522">
    <property type="entry name" value="Polysacc_deac_1"/>
    <property type="match status" value="1"/>
</dbReference>
<dbReference type="SUPFAM" id="SSF88713">
    <property type="entry name" value="Glycoside hydrolase/deacetylase"/>
    <property type="match status" value="1"/>
</dbReference>
<sequence length="421" mass="47490">MLNRAARAVIPTAFSLDQLTMPVSHTAQADDCTVMFPHGFLSLFTAFCVIAPIIPASILSQFNCCRPQILFLSFPFLYRPVRNASFALQMAFTAAKNKRAQNLTKSKISGITAKEIPAKKRYNDVETTYDRERAMKRERALFDEIIFPNGKSKAFTMSYDDGTIHDRRLVEIMNRYGIRGTFNLNAGFLGQTCWIGGLHGKLDISKIEPDEVPTLYAGHEIAGHGLNHASPTDIGSSAYFYETIEDKAALEHLTGKLVRGYAYPFGAYDEKTKNVMQLAGYHYARTVDTTRQFELPTDFLAWKGTCHHNDPQLMQLAERFCRGEHFSLHTKLFYVWGHSYEFADDDNWSCIEGLCSTLNKQGSDIWFATNIEIFDYVTAFRRLEYGAEGSLVYNPSALSVSLRRGGKTYTIAPLSTSDLDR</sequence>
<evidence type="ECO:0000259" key="3">
    <source>
        <dbReference type="Pfam" id="PF01522"/>
    </source>
</evidence>
<gene>
    <name evidence="4" type="ORF">FYJ76_13755</name>
</gene>
<dbReference type="PANTHER" id="PTHR34216:SF11">
    <property type="entry name" value="CHITOOLIGOSACCHARIDE DEACETYLASE"/>
    <property type="match status" value="1"/>
</dbReference>
<dbReference type="Proteomes" id="UP000431913">
    <property type="component" value="Unassembled WGS sequence"/>
</dbReference>
<dbReference type="CDD" id="cd10967">
    <property type="entry name" value="CE4_GLA_like_6s"/>
    <property type="match status" value="1"/>
</dbReference>
<feature type="transmembrane region" description="Helical" evidence="2">
    <location>
        <begin position="39"/>
        <end position="59"/>
    </location>
</feature>
<dbReference type="InterPro" id="IPR011330">
    <property type="entry name" value="Glyco_hydro/deAcase_b/a-brl"/>
</dbReference>
<evidence type="ECO:0000256" key="1">
    <source>
        <dbReference type="ARBA" id="ARBA00022729"/>
    </source>
</evidence>
<dbReference type="EMBL" id="VUNJ01000017">
    <property type="protein sequence ID" value="MST92982.1"/>
    <property type="molecule type" value="Genomic_DNA"/>
</dbReference>
<name>A0A6I2U5P1_9FIRM</name>
<evidence type="ECO:0000313" key="4">
    <source>
        <dbReference type="EMBL" id="MST92982.1"/>
    </source>
</evidence>
<keyword evidence="2" id="KW-1133">Transmembrane helix</keyword>
<dbReference type="GO" id="GO:0016810">
    <property type="term" value="F:hydrolase activity, acting on carbon-nitrogen (but not peptide) bonds"/>
    <property type="evidence" value="ECO:0007669"/>
    <property type="project" value="InterPro"/>
</dbReference>
<dbReference type="Gene3D" id="3.20.20.370">
    <property type="entry name" value="Glycoside hydrolase/deacetylase"/>
    <property type="match status" value="1"/>
</dbReference>
<dbReference type="InterPro" id="IPR051398">
    <property type="entry name" value="Polysacch_Deacetylase"/>
</dbReference>
<dbReference type="GO" id="GO:0005975">
    <property type="term" value="P:carbohydrate metabolic process"/>
    <property type="evidence" value="ECO:0007669"/>
    <property type="project" value="InterPro"/>
</dbReference>
<dbReference type="PANTHER" id="PTHR34216">
    <property type="match status" value="1"/>
</dbReference>
<proteinExistence type="predicted"/>
<keyword evidence="2" id="KW-0472">Membrane</keyword>
<evidence type="ECO:0000313" key="5">
    <source>
        <dbReference type="Proteomes" id="UP000431913"/>
    </source>
</evidence>
<dbReference type="InterPro" id="IPR002509">
    <property type="entry name" value="NODB_dom"/>
</dbReference>
<evidence type="ECO:0000256" key="2">
    <source>
        <dbReference type="SAM" id="Phobius"/>
    </source>
</evidence>
<organism evidence="4 5">
    <name type="scientific">Ruthenibacterium lactatiformans</name>
    <dbReference type="NCBI Taxonomy" id="1550024"/>
    <lineage>
        <taxon>Bacteria</taxon>
        <taxon>Bacillati</taxon>
        <taxon>Bacillota</taxon>
        <taxon>Clostridia</taxon>
        <taxon>Eubacteriales</taxon>
        <taxon>Oscillospiraceae</taxon>
        <taxon>Ruthenibacterium</taxon>
    </lineage>
</organism>
<comment type="caution">
    <text evidence="4">The sequence shown here is derived from an EMBL/GenBank/DDBJ whole genome shotgun (WGS) entry which is preliminary data.</text>
</comment>
<reference evidence="4 5" key="1">
    <citation type="submission" date="2019-08" db="EMBL/GenBank/DDBJ databases">
        <title>In-depth cultivation of the pig gut microbiome towards novel bacterial diversity and tailored functional studies.</title>
        <authorList>
            <person name="Wylensek D."/>
            <person name="Hitch T.C.A."/>
            <person name="Clavel T."/>
        </authorList>
    </citation>
    <scope>NUCLEOTIDE SEQUENCE [LARGE SCALE GENOMIC DNA]</scope>
    <source>
        <strain evidence="4 5">WCA3-601-WT-6J</strain>
    </source>
</reference>
<dbReference type="AlphaFoldDB" id="A0A6I2U5P1"/>
<accession>A0A6I2U5P1</accession>
<keyword evidence="1" id="KW-0732">Signal</keyword>
<feature type="domain" description="NodB homology" evidence="3">
    <location>
        <begin position="151"/>
        <end position="283"/>
    </location>
</feature>
<protein>
    <submittedName>
        <fullName evidence="4">Polysaccharide deacetylase family protein</fullName>
    </submittedName>
</protein>